<dbReference type="Proteomes" id="UP000751190">
    <property type="component" value="Unassembled WGS sequence"/>
</dbReference>
<organism evidence="4 5">
    <name type="scientific">Diacronema lutheri</name>
    <name type="common">Unicellular marine alga</name>
    <name type="synonym">Monochrysis lutheri</name>
    <dbReference type="NCBI Taxonomy" id="2081491"/>
    <lineage>
        <taxon>Eukaryota</taxon>
        <taxon>Haptista</taxon>
        <taxon>Haptophyta</taxon>
        <taxon>Pavlovophyceae</taxon>
        <taxon>Pavlovales</taxon>
        <taxon>Pavlovaceae</taxon>
        <taxon>Diacronema</taxon>
    </lineage>
</organism>
<gene>
    <name evidence="4" type="ORF">KFE25_005287</name>
</gene>
<keyword evidence="1" id="KW-0349">Heme</keyword>
<reference evidence="4" key="1">
    <citation type="submission" date="2021-05" db="EMBL/GenBank/DDBJ databases">
        <title>The genome of the haptophyte Pavlova lutheri (Diacronema luteri, Pavlovales) - a model for lipid biosynthesis in eukaryotic algae.</title>
        <authorList>
            <person name="Hulatt C.J."/>
            <person name="Posewitz M.C."/>
        </authorList>
    </citation>
    <scope>NUCLEOTIDE SEQUENCE</scope>
    <source>
        <strain evidence="4">NIVA-4/92</strain>
    </source>
</reference>
<dbReference type="OMA" id="TEQLWFV"/>
<evidence type="ECO:0008006" key="6">
    <source>
        <dbReference type="Google" id="ProtNLM"/>
    </source>
</evidence>
<dbReference type="GO" id="GO:0006788">
    <property type="term" value="P:heme oxidation"/>
    <property type="evidence" value="ECO:0007669"/>
    <property type="project" value="InterPro"/>
</dbReference>
<evidence type="ECO:0000256" key="2">
    <source>
        <dbReference type="ARBA" id="ARBA00022723"/>
    </source>
</evidence>
<dbReference type="OrthoDB" id="652091at2759"/>
<dbReference type="PANTHER" id="PTHR10720">
    <property type="entry name" value="HEME OXYGENASE"/>
    <property type="match status" value="1"/>
</dbReference>
<sequence>MQPAVLFLSAALFAHAPPRAARVGRAALAMSSTGPSTVQSPPSARLSGLALALDDGTRKSHSLAESTQFVTGFFRGIGTREAFGALVCSLYYVYEAMEAEFDTAQDEAVRALDFPSLRRRDALAADMAYWYGPNWRDVARPSAATRIYVARVREIARTEPRLLVGHMYTRYLGDLFGGQMMGGMARRSLNLPDGAGTAFYTFGEIPNAKAFIEGWYATLNALPIDGAQQEAVVREANVVFALNIALFDELGGSAFHALWALATRALADWDARFDADWRARRARA</sequence>
<evidence type="ECO:0000313" key="5">
    <source>
        <dbReference type="Proteomes" id="UP000751190"/>
    </source>
</evidence>
<name>A0A8J5XJV9_DIALT</name>
<accession>A0A8J5XJV9</accession>
<evidence type="ECO:0000256" key="1">
    <source>
        <dbReference type="ARBA" id="ARBA00022617"/>
    </source>
</evidence>
<dbReference type="GO" id="GO:0042167">
    <property type="term" value="P:heme catabolic process"/>
    <property type="evidence" value="ECO:0007669"/>
    <property type="project" value="TreeGrafter"/>
</dbReference>
<evidence type="ECO:0000256" key="3">
    <source>
        <dbReference type="ARBA" id="ARBA00023004"/>
    </source>
</evidence>
<dbReference type="GO" id="GO:0006979">
    <property type="term" value="P:response to oxidative stress"/>
    <property type="evidence" value="ECO:0007669"/>
    <property type="project" value="TreeGrafter"/>
</dbReference>
<proteinExistence type="predicted"/>
<protein>
    <recommendedName>
        <fullName evidence="6">Heme oxygenase</fullName>
    </recommendedName>
</protein>
<dbReference type="GO" id="GO:0004392">
    <property type="term" value="F:heme oxygenase (decyclizing) activity"/>
    <property type="evidence" value="ECO:0007669"/>
    <property type="project" value="InterPro"/>
</dbReference>
<comment type="caution">
    <text evidence="4">The sequence shown here is derived from an EMBL/GenBank/DDBJ whole genome shotgun (WGS) entry which is preliminary data.</text>
</comment>
<dbReference type="PANTHER" id="PTHR10720:SF0">
    <property type="entry name" value="HEME OXYGENASE"/>
    <property type="match status" value="1"/>
</dbReference>
<dbReference type="SUPFAM" id="SSF48613">
    <property type="entry name" value="Heme oxygenase-like"/>
    <property type="match status" value="1"/>
</dbReference>
<dbReference type="EMBL" id="JAGTXO010000009">
    <property type="protein sequence ID" value="KAG8465717.1"/>
    <property type="molecule type" value="Genomic_DNA"/>
</dbReference>
<dbReference type="PRINTS" id="PR00088">
    <property type="entry name" value="HAEMOXYGNASE"/>
</dbReference>
<keyword evidence="2" id="KW-0479">Metal-binding</keyword>
<dbReference type="GO" id="GO:0020037">
    <property type="term" value="F:heme binding"/>
    <property type="evidence" value="ECO:0007669"/>
    <property type="project" value="TreeGrafter"/>
</dbReference>
<keyword evidence="3" id="KW-0408">Iron</keyword>
<dbReference type="GO" id="GO:0046872">
    <property type="term" value="F:metal ion binding"/>
    <property type="evidence" value="ECO:0007669"/>
    <property type="project" value="UniProtKB-KW"/>
</dbReference>
<dbReference type="AlphaFoldDB" id="A0A8J5XJV9"/>
<keyword evidence="5" id="KW-1185">Reference proteome</keyword>
<dbReference type="Pfam" id="PF01126">
    <property type="entry name" value="Heme_oxygenase"/>
    <property type="match status" value="1"/>
</dbReference>
<dbReference type="InterPro" id="IPR002051">
    <property type="entry name" value="Haem_Oase"/>
</dbReference>
<dbReference type="InterPro" id="IPR016084">
    <property type="entry name" value="Haem_Oase-like_multi-hlx"/>
</dbReference>
<evidence type="ECO:0000313" key="4">
    <source>
        <dbReference type="EMBL" id="KAG8465717.1"/>
    </source>
</evidence>
<dbReference type="CDD" id="cd19165">
    <property type="entry name" value="HemeO"/>
    <property type="match status" value="1"/>
</dbReference>
<dbReference type="Gene3D" id="1.20.910.10">
    <property type="entry name" value="Heme oxygenase-like"/>
    <property type="match status" value="1"/>
</dbReference>
<dbReference type="InterPro" id="IPR016053">
    <property type="entry name" value="Haem_Oase-like"/>
</dbReference>